<sequence length="170" mass="19847">MSLDLSVKKFSYRPVWYFYPITIFIGINPILIQSTRNQNPENGYNIFANMLERSPKMGWVFMACFAGFTLYALVIFYYSLKPNRSIVITEKSITAPQNLFSTNIICIDFADIYDVILPSWYSSYLVITHKYGKLKIPRLGFSNRTIIDNVYFIIRAKLRARQYQSSLTTQ</sequence>
<feature type="transmembrane region" description="Helical" evidence="1">
    <location>
        <begin position="59"/>
        <end position="80"/>
    </location>
</feature>
<keyword evidence="1" id="KW-0812">Transmembrane</keyword>
<organism evidence="2">
    <name type="scientific">OCS116 cluster bacterium</name>
    <dbReference type="NCBI Taxonomy" id="2030921"/>
    <lineage>
        <taxon>Bacteria</taxon>
        <taxon>Pseudomonadati</taxon>
        <taxon>Pseudomonadota</taxon>
        <taxon>Alphaproteobacteria</taxon>
        <taxon>OCS116 cluster</taxon>
    </lineage>
</organism>
<evidence type="ECO:0000313" key="2">
    <source>
        <dbReference type="EMBL" id="PCI99548.1"/>
    </source>
</evidence>
<dbReference type="EMBL" id="NVUS01000015">
    <property type="protein sequence ID" value="PCI99548.1"/>
    <property type="molecule type" value="Genomic_DNA"/>
</dbReference>
<protein>
    <submittedName>
        <fullName evidence="2">Uncharacterized protein</fullName>
    </submittedName>
</protein>
<feature type="transmembrane region" description="Helical" evidence="1">
    <location>
        <begin position="15"/>
        <end position="32"/>
    </location>
</feature>
<evidence type="ECO:0000256" key="1">
    <source>
        <dbReference type="SAM" id="Phobius"/>
    </source>
</evidence>
<accession>A0A2A4YXE6</accession>
<comment type="caution">
    <text evidence="2">The sequence shown here is derived from an EMBL/GenBank/DDBJ whole genome shotgun (WGS) entry which is preliminary data.</text>
</comment>
<reference key="1">
    <citation type="submission" date="2017-08" db="EMBL/GenBank/DDBJ databases">
        <title>A dynamic microbial community with high functional redundancy inhabits the cold, oxic subseafloor aquifer.</title>
        <authorList>
            <person name="Tully B.J."/>
            <person name="Wheat C.G."/>
            <person name="Glazer B.T."/>
            <person name="Huber J.A."/>
        </authorList>
    </citation>
    <scope>NUCLEOTIDE SEQUENCE [LARGE SCALE GENOMIC DNA]</scope>
</reference>
<proteinExistence type="predicted"/>
<keyword evidence="1" id="KW-1133">Transmembrane helix</keyword>
<keyword evidence="1" id="KW-0472">Membrane</keyword>
<dbReference type="AlphaFoldDB" id="A0A2A4YXE6"/>
<reference evidence="2" key="2">
    <citation type="journal article" date="2018" name="ISME J.">
        <title>A dynamic microbial community with high functional redundancy inhabits the cold, oxic subseafloor aquifer.</title>
        <authorList>
            <person name="Tully B.J."/>
            <person name="Wheat C.G."/>
            <person name="Glazer B.T."/>
            <person name="Huber J.A."/>
        </authorList>
    </citation>
    <scope>NUCLEOTIDE SEQUENCE</scope>
    <source>
        <strain evidence="2">NORP83</strain>
    </source>
</reference>
<name>A0A2A4YXE6_9PROT</name>
<gene>
    <name evidence="2" type="ORF">COB13_11585</name>
</gene>